<dbReference type="InterPro" id="IPR009075">
    <property type="entry name" value="AcylCo_DH/oxidase_C"/>
</dbReference>
<dbReference type="Pfam" id="PF02770">
    <property type="entry name" value="Acyl-CoA_dh_M"/>
    <property type="match status" value="1"/>
</dbReference>
<proteinExistence type="inferred from homology"/>
<dbReference type="InterPro" id="IPR009100">
    <property type="entry name" value="AcylCoA_DH/oxidase_NM_dom_sf"/>
</dbReference>
<feature type="domain" description="Acyl-CoA dehydrogenase/oxidase N-terminal" evidence="8">
    <location>
        <begin position="38"/>
        <end position="154"/>
    </location>
</feature>
<reference evidence="10 11" key="1">
    <citation type="submission" date="2015-09" db="EMBL/GenBank/DDBJ databases">
        <authorList>
            <consortium name="Swine Surveillance"/>
        </authorList>
    </citation>
    <scope>NUCLEOTIDE SEQUENCE [LARGE SCALE GENOMIC DNA]</scope>
    <source>
        <strain evidence="10 11">CECT 8383</strain>
    </source>
</reference>
<dbReference type="EMBL" id="CYSF01000008">
    <property type="protein sequence ID" value="CUH84784.1"/>
    <property type="molecule type" value="Genomic_DNA"/>
</dbReference>
<dbReference type="GO" id="GO:0050660">
    <property type="term" value="F:flavin adenine dinucleotide binding"/>
    <property type="evidence" value="ECO:0007669"/>
    <property type="project" value="InterPro"/>
</dbReference>
<feature type="domain" description="Acyl-CoA dehydrogenase/oxidase C-terminal" evidence="6">
    <location>
        <begin position="285"/>
        <end position="451"/>
    </location>
</feature>
<organism evidence="10 11">
    <name type="scientific">Thalassovita mediterranea</name>
    <dbReference type="NCBI Taxonomy" id="340021"/>
    <lineage>
        <taxon>Bacteria</taxon>
        <taxon>Pseudomonadati</taxon>
        <taxon>Pseudomonadota</taxon>
        <taxon>Alphaproteobacteria</taxon>
        <taxon>Rhodobacterales</taxon>
        <taxon>Roseobacteraceae</taxon>
        <taxon>Thalassovita</taxon>
    </lineage>
</organism>
<dbReference type="InterPro" id="IPR025878">
    <property type="entry name" value="Acyl-CoA_dh-like_C_dom"/>
</dbReference>
<evidence type="ECO:0000256" key="5">
    <source>
        <dbReference type="RuleBase" id="RU362125"/>
    </source>
</evidence>
<evidence type="ECO:0000256" key="4">
    <source>
        <dbReference type="ARBA" id="ARBA00022827"/>
    </source>
</evidence>
<keyword evidence="4 5" id="KW-0274">FAD</keyword>
<dbReference type="InterPro" id="IPR046373">
    <property type="entry name" value="Acyl-CoA_Oxase/DH_mid-dom_sf"/>
</dbReference>
<dbReference type="SUPFAM" id="SSF47203">
    <property type="entry name" value="Acyl-CoA dehydrogenase C-terminal domain-like"/>
    <property type="match status" value="1"/>
</dbReference>
<dbReference type="EC" id="1.3.99.-" evidence="10"/>
<dbReference type="InterPro" id="IPR037069">
    <property type="entry name" value="AcylCoA_DH/ox_N_sf"/>
</dbReference>
<evidence type="ECO:0000259" key="9">
    <source>
        <dbReference type="Pfam" id="PF12806"/>
    </source>
</evidence>
<name>A0A0P1GQT5_9RHOB</name>
<dbReference type="Gene3D" id="2.40.110.10">
    <property type="entry name" value="Butyryl-CoA Dehydrogenase, subunit A, domain 2"/>
    <property type="match status" value="1"/>
</dbReference>
<dbReference type="SUPFAM" id="SSF56645">
    <property type="entry name" value="Acyl-CoA dehydrogenase NM domain-like"/>
    <property type="match status" value="1"/>
</dbReference>
<dbReference type="InterPro" id="IPR052166">
    <property type="entry name" value="Diverse_Acyl-CoA_DH"/>
</dbReference>
<dbReference type="InterPro" id="IPR006091">
    <property type="entry name" value="Acyl-CoA_Oxase/DH_mid-dom"/>
</dbReference>
<dbReference type="RefSeq" id="WP_058318885.1">
    <property type="nucleotide sequence ID" value="NZ_CYSF01000008.1"/>
</dbReference>
<protein>
    <submittedName>
        <fullName evidence="10">Putative acyl-CoA dehydrogenase AidB</fullName>
        <ecNumber evidence="10">1.3.99.-</ecNumber>
    </submittedName>
</protein>
<evidence type="ECO:0000256" key="3">
    <source>
        <dbReference type="ARBA" id="ARBA00022630"/>
    </source>
</evidence>
<feature type="domain" description="Acetyl-CoA dehydrogenase-like C-terminal" evidence="9">
    <location>
        <begin position="471"/>
        <end position="588"/>
    </location>
</feature>
<dbReference type="Pfam" id="PF02771">
    <property type="entry name" value="Acyl-CoA_dh_N"/>
    <property type="match status" value="1"/>
</dbReference>
<dbReference type="STRING" id="340021.TM5383_02002"/>
<gene>
    <name evidence="10" type="primary">aidB</name>
    <name evidence="10" type="ORF">TM5383_02002</name>
</gene>
<dbReference type="OrthoDB" id="9807883at2"/>
<feature type="domain" description="Acyl-CoA oxidase/dehydrogenase middle" evidence="7">
    <location>
        <begin position="160"/>
        <end position="270"/>
    </location>
</feature>
<accession>A0A0P1GQT5</accession>
<comment type="cofactor">
    <cofactor evidence="1 5">
        <name>FAD</name>
        <dbReference type="ChEBI" id="CHEBI:57692"/>
    </cofactor>
</comment>
<keyword evidence="3 5" id="KW-0285">Flavoprotein</keyword>
<keyword evidence="5 10" id="KW-0560">Oxidoreductase</keyword>
<keyword evidence="11" id="KW-1185">Reference proteome</keyword>
<evidence type="ECO:0000259" key="6">
    <source>
        <dbReference type="Pfam" id="PF00441"/>
    </source>
</evidence>
<comment type="similarity">
    <text evidence="2 5">Belongs to the acyl-CoA dehydrogenase family.</text>
</comment>
<dbReference type="Pfam" id="PF12806">
    <property type="entry name" value="Acyl-CoA_dh_C"/>
    <property type="match status" value="1"/>
</dbReference>
<dbReference type="PANTHER" id="PTHR42803:SF3">
    <property type="entry name" value="ACYL-COA DEHYDROGENASE-RELATED"/>
    <property type="match status" value="1"/>
</dbReference>
<evidence type="ECO:0000256" key="2">
    <source>
        <dbReference type="ARBA" id="ARBA00009347"/>
    </source>
</evidence>
<dbReference type="Gene3D" id="1.10.540.10">
    <property type="entry name" value="Acyl-CoA dehydrogenase/oxidase, N-terminal domain"/>
    <property type="match status" value="1"/>
</dbReference>
<sequence length="594" mass="64117">MDFISREDLSFLLHDWLNVSALTEREAFGEHSRDTFDAVLDLAADLARDTFAPHYKSADANEPRLVDGKVETLPAIAEALATYAEMGFFASSFPEEVGGMQLPSVVSSAAFAHFCAANLATAAYPMLTAGNARVLVEFGNQAQIDTWAKPQVEGRYFGTMCLSEPQAGSSLADIRTKAVPEGSDDFGDRYRIKGNKMWISGGDQQISENIVHLVLSKAPDENGVQQPGIKGISLFVVPKILPDGTRNDVAVAGLNHKMGYRGTVNCLLNFGEGEGAIGWRIGQPGQGLALMFQMMNEARIMVGLGAAAMAYRGFTQSLEYARERPQGRPLGQKDPNSPMTAIVEHADVKRMVLSQKAIAEGAMALVLYSASLVDEIKTGADAATRARAEALLGLLTPITKSWPSEFGLVANDHAIQIHGGYGYTREYDVEQIYRDNRLNPIHEGTYGIQGMDFLGRKVMGDKGAALAILGEEIAKTTARAAAVPALAKMAADLTGYFNDGCAAITELQGRADPARLMDNAGQALSAFGHIVTAWLWLEQALTAHDLDDSRARLRDGKLATCRFFFEVELPKVSHQLHLLRSANDAAAAVSSDLF</sequence>
<dbReference type="InterPro" id="IPR036250">
    <property type="entry name" value="AcylCo_DH-like_C"/>
</dbReference>
<dbReference type="Pfam" id="PF00441">
    <property type="entry name" value="Acyl-CoA_dh_1"/>
    <property type="match status" value="1"/>
</dbReference>
<evidence type="ECO:0000256" key="1">
    <source>
        <dbReference type="ARBA" id="ARBA00001974"/>
    </source>
</evidence>
<dbReference type="Proteomes" id="UP000051681">
    <property type="component" value="Unassembled WGS sequence"/>
</dbReference>
<evidence type="ECO:0000313" key="10">
    <source>
        <dbReference type="EMBL" id="CUH84784.1"/>
    </source>
</evidence>
<dbReference type="PANTHER" id="PTHR42803">
    <property type="entry name" value="ACYL-COA DEHYDROGENASE"/>
    <property type="match status" value="1"/>
</dbReference>
<evidence type="ECO:0000259" key="7">
    <source>
        <dbReference type="Pfam" id="PF02770"/>
    </source>
</evidence>
<dbReference type="Gene3D" id="1.20.140.10">
    <property type="entry name" value="Butyryl-CoA Dehydrogenase, subunit A, domain 3"/>
    <property type="match status" value="1"/>
</dbReference>
<dbReference type="AlphaFoldDB" id="A0A0P1GQT5"/>
<evidence type="ECO:0000259" key="8">
    <source>
        <dbReference type="Pfam" id="PF02771"/>
    </source>
</evidence>
<evidence type="ECO:0000313" key="11">
    <source>
        <dbReference type="Proteomes" id="UP000051681"/>
    </source>
</evidence>
<dbReference type="InterPro" id="IPR013786">
    <property type="entry name" value="AcylCoA_DH/ox_N"/>
</dbReference>
<dbReference type="GO" id="GO:0016627">
    <property type="term" value="F:oxidoreductase activity, acting on the CH-CH group of donors"/>
    <property type="evidence" value="ECO:0007669"/>
    <property type="project" value="InterPro"/>
</dbReference>